<dbReference type="InterPro" id="IPR016181">
    <property type="entry name" value="Acyl_CoA_acyltransferase"/>
</dbReference>
<dbReference type="SUPFAM" id="SSF55729">
    <property type="entry name" value="Acyl-CoA N-acyltransferases (Nat)"/>
    <property type="match status" value="1"/>
</dbReference>
<evidence type="ECO:0000313" key="3">
    <source>
        <dbReference type="Proteomes" id="UP001430149"/>
    </source>
</evidence>
<protein>
    <submittedName>
        <fullName evidence="2">N-acetyltransferase</fullName>
    </submittedName>
</protein>
<dbReference type="PROSITE" id="PS51729">
    <property type="entry name" value="GNAT_YJDJ"/>
    <property type="match status" value="1"/>
</dbReference>
<name>A0ABS2K9I8_9GAMM</name>
<sequence>MSYDIHHFVMAHRFETIVDGFTCELEYTLQAGVMTITHTEVPSDVGGRGIAAELVRAAFEAARSKGWKVIPACSYAQVWLERHPEYAALHA</sequence>
<dbReference type="Pfam" id="PF14542">
    <property type="entry name" value="Acetyltransf_CG"/>
    <property type="match status" value="1"/>
</dbReference>
<feature type="domain" description="N-acetyltransferase" evidence="1">
    <location>
        <begin position="6"/>
        <end position="91"/>
    </location>
</feature>
<dbReference type="InterPro" id="IPR031165">
    <property type="entry name" value="GNAT_YJDJ"/>
</dbReference>
<gene>
    <name evidence="2" type="ORF">ISP19_18835</name>
</gene>
<evidence type="ECO:0000313" key="2">
    <source>
        <dbReference type="EMBL" id="MBM7127437.1"/>
    </source>
</evidence>
<dbReference type="EMBL" id="JADIKE010000039">
    <property type="protein sequence ID" value="MBM7127437.1"/>
    <property type="molecule type" value="Genomic_DNA"/>
</dbReference>
<dbReference type="Gene3D" id="3.40.630.30">
    <property type="match status" value="1"/>
</dbReference>
<comment type="caution">
    <text evidence="2">The sequence shown here is derived from an EMBL/GenBank/DDBJ whole genome shotgun (WGS) entry which is preliminary data.</text>
</comment>
<proteinExistence type="predicted"/>
<dbReference type="PANTHER" id="PTHR31435:SF9">
    <property type="entry name" value="PROTEIN NATD1"/>
    <property type="match status" value="1"/>
</dbReference>
<dbReference type="RefSeq" id="WP_204683965.1">
    <property type="nucleotide sequence ID" value="NZ_BSNR01000014.1"/>
</dbReference>
<accession>A0ABS2K9I8</accession>
<evidence type="ECO:0000259" key="1">
    <source>
        <dbReference type="PROSITE" id="PS51729"/>
    </source>
</evidence>
<dbReference type="Proteomes" id="UP001430149">
    <property type="component" value="Unassembled WGS sequence"/>
</dbReference>
<keyword evidence="3" id="KW-1185">Reference proteome</keyword>
<dbReference type="PANTHER" id="PTHR31435">
    <property type="entry name" value="PROTEIN NATD1"/>
    <property type="match status" value="1"/>
</dbReference>
<organism evidence="2 3">
    <name type="scientific">Dyella flava</name>
    <dbReference type="NCBI Taxonomy" id="1920170"/>
    <lineage>
        <taxon>Bacteria</taxon>
        <taxon>Pseudomonadati</taxon>
        <taxon>Pseudomonadota</taxon>
        <taxon>Gammaproteobacteria</taxon>
        <taxon>Lysobacterales</taxon>
        <taxon>Rhodanobacteraceae</taxon>
        <taxon>Dyella</taxon>
    </lineage>
</organism>
<reference evidence="2" key="1">
    <citation type="submission" date="2020-10" db="EMBL/GenBank/DDBJ databases">
        <title>Phylogeny of dyella-like bacteria.</title>
        <authorList>
            <person name="Fu J."/>
        </authorList>
    </citation>
    <scope>NUCLEOTIDE SEQUENCE</scope>
    <source>
        <strain evidence="2">DHOC52</strain>
    </source>
</reference>
<dbReference type="InterPro" id="IPR045057">
    <property type="entry name" value="Gcn5-rel_NAT"/>
</dbReference>